<proteinExistence type="predicted"/>
<reference evidence="1" key="1">
    <citation type="submission" date="2025-08" db="UniProtKB">
        <authorList>
            <consortium name="Ensembl"/>
        </authorList>
    </citation>
    <scope>IDENTIFICATION</scope>
</reference>
<accession>A0A8C6XRL8</accession>
<dbReference type="Ensembl" id="ENSNNAT00000019502.1">
    <property type="protein sequence ID" value="ENSNNAP00000018574.1"/>
    <property type="gene ID" value="ENSNNAG00000012443.1"/>
</dbReference>
<protein>
    <submittedName>
        <fullName evidence="1">Uncharacterized protein</fullName>
    </submittedName>
</protein>
<organism evidence="1 2">
    <name type="scientific">Naja naja</name>
    <name type="common">Indian cobra</name>
    <dbReference type="NCBI Taxonomy" id="35670"/>
    <lineage>
        <taxon>Eukaryota</taxon>
        <taxon>Metazoa</taxon>
        <taxon>Chordata</taxon>
        <taxon>Craniata</taxon>
        <taxon>Vertebrata</taxon>
        <taxon>Euteleostomi</taxon>
        <taxon>Lepidosauria</taxon>
        <taxon>Squamata</taxon>
        <taxon>Bifurcata</taxon>
        <taxon>Unidentata</taxon>
        <taxon>Episquamata</taxon>
        <taxon>Toxicofera</taxon>
        <taxon>Serpentes</taxon>
        <taxon>Colubroidea</taxon>
        <taxon>Elapidae</taxon>
        <taxon>Elapinae</taxon>
        <taxon>Naja</taxon>
    </lineage>
</organism>
<evidence type="ECO:0000313" key="2">
    <source>
        <dbReference type="Proteomes" id="UP000694559"/>
    </source>
</evidence>
<dbReference type="Proteomes" id="UP000694559">
    <property type="component" value="Unplaced"/>
</dbReference>
<name>A0A8C6XRL8_NAJNA</name>
<dbReference type="OrthoDB" id="427030at2759"/>
<evidence type="ECO:0000313" key="1">
    <source>
        <dbReference type="Ensembl" id="ENSNNAP00000018574.1"/>
    </source>
</evidence>
<dbReference type="GeneTree" id="ENSGT00940000155341"/>
<keyword evidence="2" id="KW-1185">Reference proteome</keyword>
<sequence length="101" mass="10871">MAMQVLGQSGGSSLFSSNTNLNMALSNDMYDFSELSKAELAAPQLIMLANVALTGEVNGNCCGALVALLLLSAMQPKLDILDYPPGCQYCKLPEVLRWKKE</sequence>
<reference evidence="1" key="2">
    <citation type="submission" date="2025-09" db="UniProtKB">
        <authorList>
            <consortium name="Ensembl"/>
        </authorList>
    </citation>
    <scope>IDENTIFICATION</scope>
</reference>
<dbReference type="AlphaFoldDB" id="A0A8C6XRL8"/>